<dbReference type="EMBL" id="VSSQ01008321">
    <property type="protein sequence ID" value="MPM38547.1"/>
    <property type="molecule type" value="Genomic_DNA"/>
</dbReference>
<dbReference type="Gene3D" id="3.40.50.1110">
    <property type="entry name" value="SGNH hydrolase"/>
    <property type="match status" value="1"/>
</dbReference>
<evidence type="ECO:0000256" key="1">
    <source>
        <dbReference type="ARBA" id="ARBA00022729"/>
    </source>
</evidence>
<dbReference type="PANTHER" id="PTHR45642">
    <property type="entry name" value="GDSL ESTERASE/LIPASE EXL3"/>
    <property type="match status" value="1"/>
</dbReference>
<dbReference type="PROSITE" id="PS51257">
    <property type="entry name" value="PROKAR_LIPOPROTEIN"/>
    <property type="match status" value="1"/>
</dbReference>
<dbReference type="InterPro" id="IPR050592">
    <property type="entry name" value="GDSL_lipolytic_enzyme"/>
</dbReference>
<name>A0A644ZCY3_9ZZZZ</name>
<dbReference type="PANTHER" id="PTHR45642:SF139">
    <property type="entry name" value="SGNH HYDROLASE-TYPE ESTERASE DOMAIN-CONTAINING PROTEIN"/>
    <property type="match status" value="1"/>
</dbReference>
<dbReference type="InterPro" id="IPR036514">
    <property type="entry name" value="SGNH_hydro_sf"/>
</dbReference>
<protein>
    <recommendedName>
        <fullName evidence="3">GDSL family lipase</fullName>
    </recommendedName>
</protein>
<comment type="caution">
    <text evidence="2">The sequence shown here is derived from an EMBL/GenBank/DDBJ whole genome shotgun (WGS) entry which is preliminary data.</text>
</comment>
<dbReference type="AlphaFoldDB" id="A0A644ZCY3"/>
<keyword evidence="1" id="KW-0732">Signal</keyword>
<evidence type="ECO:0000313" key="2">
    <source>
        <dbReference type="EMBL" id="MPM38547.1"/>
    </source>
</evidence>
<evidence type="ECO:0008006" key="3">
    <source>
        <dbReference type="Google" id="ProtNLM"/>
    </source>
</evidence>
<dbReference type="CDD" id="cd01847">
    <property type="entry name" value="Triacylglycerol_lipase_like"/>
    <property type="match status" value="1"/>
</dbReference>
<sequence length="317" mass="33938">MAANWMRRTLVAAACASAALLTACGSSSVESAISPDRFVVFGDGLADQGQSGKAFTVNDGTVNNWARQFAARYDVTLTPSSQGGWNYAYGNARISQTPDAVGNAATPTLVKQIDTFLGANKFTDNDMVVLSAGVSDVIANTMAYLNGSITEEQVLANATQAGADMAQQVKRVIDAGAKHVVVTGTFDLSRTPWAKEIDKQQLLTQAMLALNNRLKIDINPLGGRQVLYVDVAAQVNLYQGYPGNYGFNDSENIACNSVDTGPGIGIGNNQVNSALCTTSTVNDSNYNRFLFADKIYLTPEANRRFGDYARDIVAMQW</sequence>
<gene>
    <name evidence="2" type="ORF">SDC9_85176</name>
</gene>
<accession>A0A644ZCY3</accession>
<reference evidence="2" key="1">
    <citation type="submission" date="2019-08" db="EMBL/GenBank/DDBJ databases">
        <authorList>
            <person name="Kucharzyk K."/>
            <person name="Murdoch R.W."/>
            <person name="Higgins S."/>
            <person name="Loffler F."/>
        </authorList>
    </citation>
    <scope>NUCLEOTIDE SEQUENCE</scope>
</reference>
<organism evidence="2">
    <name type="scientific">bioreactor metagenome</name>
    <dbReference type="NCBI Taxonomy" id="1076179"/>
    <lineage>
        <taxon>unclassified sequences</taxon>
        <taxon>metagenomes</taxon>
        <taxon>ecological metagenomes</taxon>
    </lineage>
</organism>
<proteinExistence type="predicted"/>
<dbReference type="SUPFAM" id="SSF52266">
    <property type="entry name" value="SGNH hydrolase"/>
    <property type="match status" value="1"/>
</dbReference>